<evidence type="ECO:0000313" key="3">
    <source>
        <dbReference type="Proteomes" id="UP001218218"/>
    </source>
</evidence>
<feature type="transmembrane region" description="Helical" evidence="1">
    <location>
        <begin position="79"/>
        <end position="105"/>
    </location>
</feature>
<gene>
    <name evidence="2" type="ORF">DFH08DRAFT_886790</name>
</gene>
<dbReference type="AlphaFoldDB" id="A0AAD6ZJ35"/>
<evidence type="ECO:0000313" key="2">
    <source>
        <dbReference type="EMBL" id="KAJ7325516.1"/>
    </source>
</evidence>
<feature type="transmembrane region" description="Helical" evidence="1">
    <location>
        <begin position="161"/>
        <end position="182"/>
    </location>
</feature>
<feature type="transmembrane region" description="Helical" evidence="1">
    <location>
        <begin position="189"/>
        <end position="210"/>
    </location>
</feature>
<comment type="caution">
    <text evidence="2">The sequence shown here is derived from an EMBL/GenBank/DDBJ whole genome shotgun (WGS) entry which is preliminary data.</text>
</comment>
<keyword evidence="3" id="KW-1185">Reference proteome</keyword>
<evidence type="ECO:0000256" key="1">
    <source>
        <dbReference type="SAM" id="Phobius"/>
    </source>
</evidence>
<keyword evidence="1" id="KW-0812">Transmembrane</keyword>
<sequence>MTSIEVEKLNRPKDCHTHVSENFLGIYYKASSKPVLSLFVLSLFVLSLFVLSLFVRSFFLPSPVVGASAAAMVTDTPSISPPAAISLCFVGVLYGIHLVVFPVAIYTLLRKRLTRSILVMLAAVVFMFMMSTILTVTLWSATVLDGTIVGIYFNRGVRARILMWPRNMNLIAADAIVVWRMIVLYPNKVVRVGILFLLFSFSTLAVFNSIGEPANGPFERALIFSTVASFLSFGTNLIATVAISWKAWTYQRRNPHSWRGTESSNAVNSAFMLLIETGLLYLSWQLVVAVMSYMSSQCDGGLQSCTSVQYASNALAESTTIIAALYPTSTLVIVALKKSIADKCGPLPTSHETNASSTVVSQSSLKSSEGKVMLIQMPQDAWQSTSGSKFEV</sequence>
<dbReference type="Proteomes" id="UP001218218">
    <property type="component" value="Unassembled WGS sequence"/>
</dbReference>
<proteinExistence type="predicted"/>
<accession>A0AAD6ZJ35</accession>
<organism evidence="2 3">
    <name type="scientific">Mycena albidolilacea</name>
    <dbReference type="NCBI Taxonomy" id="1033008"/>
    <lineage>
        <taxon>Eukaryota</taxon>
        <taxon>Fungi</taxon>
        <taxon>Dikarya</taxon>
        <taxon>Basidiomycota</taxon>
        <taxon>Agaricomycotina</taxon>
        <taxon>Agaricomycetes</taxon>
        <taxon>Agaricomycetidae</taxon>
        <taxon>Agaricales</taxon>
        <taxon>Marasmiineae</taxon>
        <taxon>Mycenaceae</taxon>
        <taxon>Mycena</taxon>
    </lineage>
</organism>
<dbReference type="EMBL" id="JARIHO010000044">
    <property type="protein sequence ID" value="KAJ7325516.1"/>
    <property type="molecule type" value="Genomic_DNA"/>
</dbReference>
<protein>
    <submittedName>
        <fullName evidence="2">Uncharacterized protein</fullName>
    </submittedName>
</protein>
<feature type="transmembrane region" description="Helical" evidence="1">
    <location>
        <begin position="117"/>
        <end position="141"/>
    </location>
</feature>
<feature type="transmembrane region" description="Helical" evidence="1">
    <location>
        <begin position="222"/>
        <end position="245"/>
    </location>
</feature>
<reference evidence="2" key="1">
    <citation type="submission" date="2023-03" db="EMBL/GenBank/DDBJ databases">
        <title>Massive genome expansion in bonnet fungi (Mycena s.s.) driven by repeated elements and novel gene families across ecological guilds.</title>
        <authorList>
            <consortium name="Lawrence Berkeley National Laboratory"/>
            <person name="Harder C.B."/>
            <person name="Miyauchi S."/>
            <person name="Viragh M."/>
            <person name="Kuo A."/>
            <person name="Thoen E."/>
            <person name="Andreopoulos B."/>
            <person name="Lu D."/>
            <person name="Skrede I."/>
            <person name="Drula E."/>
            <person name="Henrissat B."/>
            <person name="Morin E."/>
            <person name="Kohler A."/>
            <person name="Barry K."/>
            <person name="LaButti K."/>
            <person name="Morin E."/>
            <person name="Salamov A."/>
            <person name="Lipzen A."/>
            <person name="Mereny Z."/>
            <person name="Hegedus B."/>
            <person name="Baldrian P."/>
            <person name="Stursova M."/>
            <person name="Weitz H."/>
            <person name="Taylor A."/>
            <person name="Grigoriev I.V."/>
            <person name="Nagy L.G."/>
            <person name="Martin F."/>
            <person name="Kauserud H."/>
        </authorList>
    </citation>
    <scope>NUCLEOTIDE SEQUENCE</scope>
    <source>
        <strain evidence="2">CBHHK002</strain>
    </source>
</reference>
<keyword evidence="1" id="KW-0472">Membrane</keyword>
<feature type="transmembrane region" description="Helical" evidence="1">
    <location>
        <begin position="314"/>
        <end position="336"/>
    </location>
</feature>
<name>A0AAD6ZJ35_9AGAR</name>
<feature type="transmembrane region" description="Helical" evidence="1">
    <location>
        <begin position="266"/>
        <end position="294"/>
    </location>
</feature>
<keyword evidence="1" id="KW-1133">Transmembrane helix</keyword>
<feature type="transmembrane region" description="Helical" evidence="1">
    <location>
        <begin position="35"/>
        <end position="59"/>
    </location>
</feature>